<protein>
    <submittedName>
        <fullName evidence="1">Uncharacterized protein</fullName>
    </submittedName>
</protein>
<name>A0A8T9SZ57_9BACT</name>
<dbReference type="Proteomes" id="UP000829925">
    <property type="component" value="Chromosome"/>
</dbReference>
<dbReference type="KEGG" id="haei:MUN82_00110"/>
<dbReference type="RefSeq" id="WP_245093765.1">
    <property type="nucleotide sequence ID" value="NZ_CP095053.1"/>
</dbReference>
<evidence type="ECO:0000313" key="1">
    <source>
        <dbReference type="EMBL" id="UOR05520.1"/>
    </source>
</evidence>
<dbReference type="AlphaFoldDB" id="A0A8T9SZ57"/>
<gene>
    <name evidence="1" type="ORF">MUN82_00110</name>
</gene>
<dbReference type="EMBL" id="CP095053">
    <property type="protein sequence ID" value="UOR05520.1"/>
    <property type="molecule type" value="Genomic_DNA"/>
</dbReference>
<keyword evidence="2" id="KW-1185">Reference proteome</keyword>
<sequence length="158" mass="17655">MALFSTACADKNRGTALEGDVEQNSSLATSTNVTEAEDGPPFKVDCPCSFADLGRVRVTPERYDVLVSGKDWNPKLSSCNWIWNELVSNEVPPDTLITDLRIHLLDLSKVTQKIDKDFLESEVFKKNLIATHLMLPNEEYMTTKFDPNKTGKYVGPSK</sequence>
<evidence type="ECO:0000313" key="2">
    <source>
        <dbReference type="Proteomes" id="UP000829925"/>
    </source>
</evidence>
<accession>A0A8T9SZ57</accession>
<proteinExistence type="predicted"/>
<reference evidence="1 2" key="1">
    <citation type="submission" date="2022-04" db="EMBL/GenBank/DDBJ databases">
        <title>Hymenobacter sp. isolated from the air.</title>
        <authorList>
            <person name="Won M."/>
            <person name="Lee C.-M."/>
            <person name="Woen H.-Y."/>
            <person name="Kwon S.-W."/>
        </authorList>
    </citation>
    <scope>NUCLEOTIDE SEQUENCE [LARGE SCALE GENOMIC DNA]</scope>
    <source>
        <strain evidence="2">5413 J-13</strain>
    </source>
</reference>
<organism evidence="1 2">
    <name type="scientific">Hymenobacter aerilatus</name>
    <dbReference type="NCBI Taxonomy" id="2932251"/>
    <lineage>
        <taxon>Bacteria</taxon>
        <taxon>Pseudomonadati</taxon>
        <taxon>Bacteroidota</taxon>
        <taxon>Cytophagia</taxon>
        <taxon>Cytophagales</taxon>
        <taxon>Hymenobacteraceae</taxon>
        <taxon>Hymenobacter</taxon>
    </lineage>
</organism>